<dbReference type="EMBL" id="BNAW01000003">
    <property type="protein sequence ID" value="GHF98347.1"/>
    <property type="molecule type" value="Genomic_DNA"/>
</dbReference>
<dbReference type="RefSeq" id="WP_191306958.1">
    <property type="nucleotide sequence ID" value="NZ_BNAW01000003.1"/>
</dbReference>
<evidence type="ECO:0008006" key="3">
    <source>
        <dbReference type="Google" id="ProtNLM"/>
    </source>
</evidence>
<reference evidence="2" key="1">
    <citation type="journal article" date="2019" name="Int. J. Syst. Evol. Microbiol.">
        <title>The Global Catalogue of Microorganisms (GCM) 10K type strain sequencing project: providing services to taxonomists for standard genome sequencing and annotation.</title>
        <authorList>
            <consortium name="The Broad Institute Genomics Platform"/>
            <consortium name="The Broad Institute Genome Sequencing Center for Infectious Disease"/>
            <person name="Wu L."/>
            <person name="Ma J."/>
        </authorList>
    </citation>
    <scope>NUCLEOTIDE SEQUENCE [LARGE SCALE GENOMIC DNA]</scope>
    <source>
        <strain evidence="2">CGMCC 4.7680</strain>
    </source>
</reference>
<name>A0ABQ3K0L7_9PSEU</name>
<organism evidence="1 2">
    <name type="scientific">Amycolatopsis bullii</name>
    <dbReference type="NCBI Taxonomy" id="941987"/>
    <lineage>
        <taxon>Bacteria</taxon>
        <taxon>Bacillati</taxon>
        <taxon>Actinomycetota</taxon>
        <taxon>Actinomycetes</taxon>
        <taxon>Pseudonocardiales</taxon>
        <taxon>Pseudonocardiaceae</taxon>
        <taxon>Amycolatopsis</taxon>
    </lineage>
</organism>
<sequence>MLALGLDLILFGLGLMFAKTWHGPIVCKDEPRCRPFRLLGSSVNGVGRNITAIMKSDPEVARVYHHRYEALWSAASVVKPQAPARGSSAAQPASNP</sequence>
<evidence type="ECO:0000313" key="1">
    <source>
        <dbReference type="EMBL" id="GHF98347.1"/>
    </source>
</evidence>
<proteinExistence type="predicted"/>
<keyword evidence="2" id="KW-1185">Reference proteome</keyword>
<accession>A0ABQ3K0L7</accession>
<evidence type="ECO:0000313" key="2">
    <source>
        <dbReference type="Proteomes" id="UP000649955"/>
    </source>
</evidence>
<dbReference type="Proteomes" id="UP000649955">
    <property type="component" value="Unassembled WGS sequence"/>
</dbReference>
<gene>
    <name evidence="1" type="ORF">GCM10017567_11290</name>
</gene>
<comment type="caution">
    <text evidence="1">The sequence shown here is derived from an EMBL/GenBank/DDBJ whole genome shotgun (WGS) entry which is preliminary data.</text>
</comment>
<protein>
    <recommendedName>
        <fullName evidence="3">Transposase</fullName>
    </recommendedName>
</protein>